<dbReference type="SUPFAM" id="SSF53187">
    <property type="entry name" value="Zn-dependent exopeptidases"/>
    <property type="match status" value="1"/>
</dbReference>
<dbReference type="GO" id="GO:0005615">
    <property type="term" value="C:extracellular space"/>
    <property type="evidence" value="ECO:0007669"/>
    <property type="project" value="TreeGrafter"/>
</dbReference>
<dbReference type="Proteomes" id="UP000789704">
    <property type="component" value="Unassembled WGS sequence"/>
</dbReference>
<dbReference type="GO" id="GO:0008270">
    <property type="term" value="F:zinc ion binding"/>
    <property type="evidence" value="ECO:0007669"/>
    <property type="project" value="InterPro"/>
</dbReference>
<comment type="caution">
    <text evidence="9">The sequence shown here is derived from an EMBL/GenBank/DDBJ whole genome shotgun (WGS) entry which is preliminary data.</text>
</comment>
<evidence type="ECO:0000259" key="8">
    <source>
        <dbReference type="Pfam" id="PF00246"/>
    </source>
</evidence>
<feature type="domain" description="Peptidase M14" evidence="8">
    <location>
        <begin position="77"/>
        <end position="284"/>
    </location>
</feature>
<dbReference type="GO" id="GO:0006508">
    <property type="term" value="P:proteolysis"/>
    <property type="evidence" value="ECO:0007669"/>
    <property type="project" value="UniProtKB-KW"/>
</dbReference>
<evidence type="ECO:0000313" key="9">
    <source>
        <dbReference type="EMBL" id="CAG4895164.1"/>
    </source>
</evidence>
<keyword evidence="3" id="KW-0645">Protease</keyword>
<evidence type="ECO:0000256" key="4">
    <source>
        <dbReference type="ARBA" id="ARBA00022723"/>
    </source>
</evidence>
<dbReference type="PANTHER" id="PTHR11705:SF143">
    <property type="entry name" value="SLL0236 PROTEIN"/>
    <property type="match status" value="1"/>
</dbReference>
<organism evidence="9 10">
    <name type="scientific">Paraburkholderia saeva</name>
    <dbReference type="NCBI Taxonomy" id="2777537"/>
    <lineage>
        <taxon>Bacteria</taxon>
        <taxon>Pseudomonadati</taxon>
        <taxon>Pseudomonadota</taxon>
        <taxon>Betaproteobacteria</taxon>
        <taxon>Burkholderiales</taxon>
        <taxon>Burkholderiaceae</taxon>
        <taxon>Paraburkholderia</taxon>
    </lineage>
</organism>
<evidence type="ECO:0000256" key="6">
    <source>
        <dbReference type="ARBA" id="ARBA00022833"/>
    </source>
</evidence>
<sequence>MLHWPLTRYIEGSARAVPNNTGMTSGVAMQPLSFLADSFAEYEDLKSILDVGSASFEINTVCETRVHGRVFAVHTASIGSTDPQAPAIGFFGGIHGLERIGTQLVLDYMRALLGRLEWDELLVRQLQSIRLIFMPIVNPGGMWAATRANPNGVDLMRNAPQDADERVPFLAGGQRVGAWLPWYRGSRGAPMEPEAKALLQVVENQLSTRPLSFALDCHSGYGFGDSIWFPYARTRQLMRHLPEMFALKTMFERAHPHHGYTFEPQSHQYLLHGDLWDCAYDRTPASNVLLPMTLELGSWLWIRKNPLQLFSRQGMFNPVKAHRTARVLRRHANLLEFLTRAAFSAQRWLPEGKRRQQLQQSAIDHWYRDAGT</sequence>
<proteinExistence type="inferred from homology"/>
<evidence type="ECO:0000256" key="2">
    <source>
        <dbReference type="ARBA" id="ARBA00005988"/>
    </source>
</evidence>
<evidence type="ECO:0000256" key="3">
    <source>
        <dbReference type="ARBA" id="ARBA00022670"/>
    </source>
</evidence>
<keyword evidence="6" id="KW-0862">Zinc</keyword>
<dbReference type="Pfam" id="PF00246">
    <property type="entry name" value="Peptidase_M14"/>
    <property type="match status" value="1"/>
</dbReference>
<comment type="similarity">
    <text evidence="2">Belongs to the peptidase M14 family.</text>
</comment>
<protein>
    <recommendedName>
        <fullName evidence="8">Peptidase M14 domain-containing protein</fullName>
    </recommendedName>
</protein>
<keyword evidence="10" id="KW-1185">Reference proteome</keyword>
<keyword evidence="4" id="KW-0479">Metal-binding</keyword>
<dbReference type="PANTHER" id="PTHR11705">
    <property type="entry name" value="PROTEASE FAMILY M14 CARBOXYPEPTIDASE A,B"/>
    <property type="match status" value="1"/>
</dbReference>
<dbReference type="Gene3D" id="3.40.630.10">
    <property type="entry name" value="Zn peptidases"/>
    <property type="match status" value="1"/>
</dbReference>
<evidence type="ECO:0000256" key="7">
    <source>
        <dbReference type="ARBA" id="ARBA00023049"/>
    </source>
</evidence>
<evidence type="ECO:0000313" key="10">
    <source>
        <dbReference type="Proteomes" id="UP000789704"/>
    </source>
</evidence>
<dbReference type="InterPro" id="IPR057246">
    <property type="entry name" value="CARBOXYPEPT_ZN_1"/>
</dbReference>
<dbReference type="EMBL" id="CAJQZC010000003">
    <property type="protein sequence ID" value="CAG4895164.1"/>
    <property type="molecule type" value="Genomic_DNA"/>
</dbReference>
<dbReference type="InterPro" id="IPR000834">
    <property type="entry name" value="Peptidase_M14"/>
</dbReference>
<keyword evidence="7" id="KW-0482">Metalloprotease</keyword>
<keyword evidence="5" id="KW-0378">Hydrolase</keyword>
<reference evidence="9" key="1">
    <citation type="submission" date="2021-04" db="EMBL/GenBank/DDBJ databases">
        <authorList>
            <person name="Vanwijnsberghe S."/>
        </authorList>
    </citation>
    <scope>NUCLEOTIDE SEQUENCE</scope>
    <source>
        <strain evidence="9">LMG 31841</strain>
    </source>
</reference>
<evidence type="ECO:0000256" key="5">
    <source>
        <dbReference type="ARBA" id="ARBA00022801"/>
    </source>
</evidence>
<comment type="cofactor">
    <cofactor evidence="1">
        <name>Zn(2+)</name>
        <dbReference type="ChEBI" id="CHEBI:29105"/>
    </cofactor>
</comment>
<dbReference type="GO" id="GO:0004181">
    <property type="term" value="F:metallocarboxypeptidase activity"/>
    <property type="evidence" value="ECO:0007669"/>
    <property type="project" value="InterPro"/>
</dbReference>
<dbReference type="PROSITE" id="PS00132">
    <property type="entry name" value="CARBOXYPEPT_ZN_1"/>
    <property type="match status" value="1"/>
</dbReference>
<dbReference type="AlphaFoldDB" id="A0A9N8X2I8"/>
<gene>
    <name evidence="9" type="ORF">LMG31841_02081</name>
</gene>
<evidence type="ECO:0000256" key="1">
    <source>
        <dbReference type="ARBA" id="ARBA00001947"/>
    </source>
</evidence>
<name>A0A9N8X2I8_9BURK</name>
<accession>A0A9N8X2I8</accession>